<comment type="caution">
    <text evidence="2">The sequence shown here is derived from an EMBL/GenBank/DDBJ whole genome shotgun (WGS) entry which is preliminary data.</text>
</comment>
<dbReference type="GO" id="GO:0005829">
    <property type="term" value="C:cytosol"/>
    <property type="evidence" value="ECO:0007669"/>
    <property type="project" value="TreeGrafter"/>
</dbReference>
<reference evidence="2" key="1">
    <citation type="submission" date="2021-02" db="EMBL/GenBank/DDBJ databases">
        <authorList>
            <person name="Nowell W R."/>
        </authorList>
    </citation>
    <scope>NUCLEOTIDE SEQUENCE</scope>
</reference>
<evidence type="ECO:0000259" key="1">
    <source>
        <dbReference type="Pfam" id="PF00668"/>
    </source>
</evidence>
<dbReference type="Gene3D" id="3.30.559.10">
    <property type="entry name" value="Chloramphenicol acetyltransferase-like domain"/>
    <property type="match status" value="1"/>
</dbReference>
<dbReference type="GO" id="GO:0043041">
    <property type="term" value="P:amino acid activation for nonribosomal peptide biosynthetic process"/>
    <property type="evidence" value="ECO:0007669"/>
    <property type="project" value="TreeGrafter"/>
</dbReference>
<evidence type="ECO:0000313" key="5">
    <source>
        <dbReference type="Proteomes" id="UP000663852"/>
    </source>
</evidence>
<sequence>MFRSSPCTITFSGCSESIASFAQKRIWQEENLSCDAASTSTTNNVLIPLVLKEGVMPIERIYSAVIAILEHITVLRTAIYFDERRNDLVQSVKPIISNDSCLSFQVTKKSTLTSDMLDNLLEHEVTHPFAKVDCGLVVRCHLIQTSFNDDEQYLKTNDLILFVFHRIAFDCNSVSPFISAFRKAYDRLSTDTTNLQYIDFTLYESMLFANMSENEEIQRALEFWSKLINDYCLRERYPLPIASKSSVHMRSQEKYTTTFVLDSSLVKAQTEFATSHKVSMFHLQLACFFLFIYELNDASINDLCVTCSTQNRLIDDIKSMVGMFDNLIPYRIKINANSCFSSLVQQIWQLSADIFNHFQLPYQLIVAKNKDLCSTTIPFHFSYHLVSLDSFDNATKSIQTNDAILSLSSHHTWLYRNSMVPNDCSLAVTYNDLEHMAYCTLQCSSHWCSKDKLLGIGQFYQNLLLHVFNGDEGTTNSDPTMEQIGNLFLLQSGYEISSELMSEIECSAKS</sequence>
<proteinExistence type="predicted"/>
<dbReference type="Pfam" id="PF00668">
    <property type="entry name" value="Condensation"/>
    <property type="match status" value="1"/>
</dbReference>
<dbReference type="AlphaFoldDB" id="A0A815WGJ8"/>
<dbReference type="InterPro" id="IPR023213">
    <property type="entry name" value="CAT-like_dom_sf"/>
</dbReference>
<dbReference type="Proteomes" id="UP000663852">
    <property type="component" value="Unassembled WGS sequence"/>
</dbReference>
<evidence type="ECO:0000313" key="2">
    <source>
        <dbReference type="EMBL" id="CAF1541699.1"/>
    </source>
</evidence>
<name>A0A815WGJ8_ADIRI</name>
<dbReference type="GO" id="GO:0044550">
    <property type="term" value="P:secondary metabolite biosynthetic process"/>
    <property type="evidence" value="ECO:0007669"/>
    <property type="project" value="TreeGrafter"/>
</dbReference>
<dbReference type="EMBL" id="CAJNOJ010001082">
    <property type="protein sequence ID" value="CAF1541699.1"/>
    <property type="molecule type" value="Genomic_DNA"/>
</dbReference>
<organism evidence="2 5">
    <name type="scientific">Adineta ricciae</name>
    <name type="common">Rotifer</name>
    <dbReference type="NCBI Taxonomy" id="249248"/>
    <lineage>
        <taxon>Eukaryota</taxon>
        <taxon>Metazoa</taxon>
        <taxon>Spiralia</taxon>
        <taxon>Gnathifera</taxon>
        <taxon>Rotifera</taxon>
        <taxon>Eurotatoria</taxon>
        <taxon>Bdelloidea</taxon>
        <taxon>Adinetida</taxon>
        <taxon>Adinetidae</taxon>
        <taxon>Adineta</taxon>
    </lineage>
</organism>
<dbReference type="Gene3D" id="3.30.559.30">
    <property type="entry name" value="Nonribosomal peptide synthetase, condensation domain"/>
    <property type="match status" value="1"/>
</dbReference>
<dbReference type="PANTHER" id="PTHR45527">
    <property type="entry name" value="NONRIBOSOMAL PEPTIDE SYNTHETASE"/>
    <property type="match status" value="1"/>
</dbReference>
<evidence type="ECO:0000313" key="4">
    <source>
        <dbReference type="Proteomes" id="UP000663828"/>
    </source>
</evidence>
<protein>
    <recommendedName>
        <fullName evidence="1">Condensation domain-containing protein</fullName>
    </recommendedName>
</protein>
<dbReference type="InterPro" id="IPR001242">
    <property type="entry name" value="Condensation_dom"/>
</dbReference>
<evidence type="ECO:0000313" key="3">
    <source>
        <dbReference type="EMBL" id="CAF1638648.1"/>
    </source>
</evidence>
<dbReference type="SUPFAM" id="SSF52777">
    <property type="entry name" value="CoA-dependent acyltransferases"/>
    <property type="match status" value="2"/>
</dbReference>
<feature type="domain" description="Condensation" evidence="1">
    <location>
        <begin position="18"/>
        <end position="370"/>
    </location>
</feature>
<keyword evidence="4" id="KW-1185">Reference proteome</keyword>
<dbReference type="GO" id="GO:0031177">
    <property type="term" value="F:phosphopantetheine binding"/>
    <property type="evidence" value="ECO:0007669"/>
    <property type="project" value="TreeGrafter"/>
</dbReference>
<dbReference type="EMBL" id="CAJNOR010008876">
    <property type="protein sequence ID" value="CAF1638648.1"/>
    <property type="molecule type" value="Genomic_DNA"/>
</dbReference>
<gene>
    <name evidence="2" type="ORF">EDS130_LOCUS45367</name>
    <name evidence="3" type="ORF">XAT740_LOCUS52917</name>
</gene>
<accession>A0A815WGJ8</accession>
<dbReference type="GO" id="GO:0003824">
    <property type="term" value="F:catalytic activity"/>
    <property type="evidence" value="ECO:0007669"/>
    <property type="project" value="InterPro"/>
</dbReference>
<dbReference type="OrthoDB" id="10022786at2759"/>
<dbReference type="Proteomes" id="UP000663828">
    <property type="component" value="Unassembled WGS sequence"/>
</dbReference>
<feature type="non-terminal residue" evidence="2">
    <location>
        <position position="510"/>
    </location>
</feature>
<dbReference type="PANTHER" id="PTHR45527:SF1">
    <property type="entry name" value="FATTY ACID SYNTHASE"/>
    <property type="match status" value="1"/>
</dbReference>